<dbReference type="Proteomes" id="UP000307000">
    <property type="component" value="Chromosome"/>
</dbReference>
<gene>
    <name evidence="2" type="ORF">GcLGCM259_2187</name>
</gene>
<organism evidence="2 3">
    <name type="scientific">Glutamicibacter creatinolyticus</name>
    <dbReference type="NCBI Taxonomy" id="162496"/>
    <lineage>
        <taxon>Bacteria</taxon>
        <taxon>Bacillati</taxon>
        <taxon>Actinomycetota</taxon>
        <taxon>Actinomycetes</taxon>
        <taxon>Micrococcales</taxon>
        <taxon>Micrococcaceae</taxon>
        <taxon>Glutamicibacter</taxon>
    </lineage>
</organism>
<dbReference type="AlphaFoldDB" id="A0A5B7WVI6"/>
<dbReference type="GO" id="GO:0004721">
    <property type="term" value="F:phosphoprotein phosphatase activity"/>
    <property type="evidence" value="ECO:0007669"/>
    <property type="project" value="InterPro"/>
</dbReference>
<protein>
    <recommendedName>
        <fullName evidence="1">Tyrosine specific protein phosphatases domain-containing protein</fullName>
    </recommendedName>
</protein>
<sequence>MEPGTYRRGAGDVTWDGSVNARRIAGSVYRMGRREWLTEAGWRQLRESGVRRVLDLRNPGENKARALDPRVRPDALEGIRVVNLPLEDAGNERFAAVAVPYMNHPSMYRLVCEEFPHRLREVFTELAAGEGGVVLHCSAGRDRTGLVASLLLALAGRGDEVLEQDALATRGINEWHRVSGYRHPHESHLPDGKLTPILASRASALKEFMRWVGDPQEFLLRLGLSEATVQRLRQVVSQAQADSRPGR</sequence>
<evidence type="ECO:0000313" key="3">
    <source>
        <dbReference type="Proteomes" id="UP000307000"/>
    </source>
</evidence>
<reference evidence="2 3" key="1">
    <citation type="submission" date="2018-12" db="EMBL/GenBank/DDBJ databases">
        <title>Complete Genome Sequence of Glutamicibacter creatinolyticus strain LGCM259,isolated from an abscess of a 12-year-old mare in Italy.</title>
        <authorList>
            <person name="Santos R.G."/>
            <person name="Silva A.L."/>
            <person name="Seyffert N."/>
            <person name="Castro T.L.P."/>
            <person name="Attili A.R."/>
            <person name="Rifici C."/>
            <person name="Mazzullo G."/>
            <person name="Brenig B."/>
            <person name="Venanzi F."/>
            <person name="Azevedo V."/>
        </authorList>
    </citation>
    <scope>NUCLEOTIDE SEQUENCE [LARGE SCALE GENOMIC DNA]</scope>
    <source>
        <strain evidence="2 3">LGCM 259</strain>
    </source>
</reference>
<dbReference type="Pfam" id="PF13350">
    <property type="entry name" value="Y_phosphatase3"/>
    <property type="match status" value="1"/>
</dbReference>
<evidence type="ECO:0000259" key="1">
    <source>
        <dbReference type="PROSITE" id="PS50056"/>
    </source>
</evidence>
<accession>A0A5B7WVI6</accession>
<dbReference type="SUPFAM" id="SSF52799">
    <property type="entry name" value="(Phosphotyrosine protein) phosphatases II"/>
    <property type="match status" value="1"/>
</dbReference>
<dbReference type="EMBL" id="CP034412">
    <property type="protein sequence ID" value="QCY47897.1"/>
    <property type="molecule type" value="Genomic_DNA"/>
</dbReference>
<feature type="domain" description="Tyrosine specific protein phosphatases" evidence="1">
    <location>
        <begin position="113"/>
        <end position="152"/>
    </location>
</feature>
<proteinExistence type="predicted"/>
<dbReference type="InterPro" id="IPR029021">
    <property type="entry name" value="Prot-tyrosine_phosphatase-like"/>
</dbReference>
<dbReference type="PROSITE" id="PS00383">
    <property type="entry name" value="TYR_PHOSPHATASE_1"/>
    <property type="match status" value="1"/>
</dbReference>
<keyword evidence="3" id="KW-1185">Reference proteome</keyword>
<name>A0A5B7WVI6_9MICC</name>
<dbReference type="Gene3D" id="3.90.190.10">
    <property type="entry name" value="Protein tyrosine phosphatase superfamily"/>
    <property type="match status" value="1"/>
</dbReference>
<dbReference type="InterPro" id="IPR026893">
    <property type="entry name" value="Tyr/Ser_Pase_IphP-type"/>
</dbReference>
<dbReference type="InterPro" id="IPR000387">
    <property type="entry name" value="Tyr_Pase_dom"/>
</dbReference>
<evidence type="ECO:0000313" key="2">
    <source>
        <dbReference type="EMBL" id="QCY47897.1"/>
    </source>
</evidence>
<dbReference type="InterPro" id="IPR016130">
    <property type="entry name" value="Tyr_Pase_AS"/>
</dbReference>
<dbReference type="PROSITE" id="PS50056">
    <property type="entry name" value="TYR_PHOSPHATASE_2"/>
    <property type="match status" value="1"/>
</dbReference>
<dbReference type="KEGG" id="gcr:GcLGCM259_2187"/>